<accession>A0A099KI16</accession>
<comment type="caution">
    <text evidence="1">The sequence shown here is derived from an EMBL/GenBank/DDBJ whole genome shotgun (WGS) entry which is preliminary data.</text>
</comment>
<sequence length="110" mass="12930">MNHDLLPDYDTLRDLAENSPDKLESILRKNIEAIIEKTSGNHRRRLQGLQFQIDAQRQLAKNPVDSCIRISRMMHESFLELNRALTNFNNSQPICDKKKDSYIIYLTDRK</sequence>
<gene>
    <name evidence="1" type="ORF">ND2E_3788</name>
</gene>
<evidence type="ECO:0000313" key="1">
    <source>
        <dbReference type="EMBL" id="KGJ89597.1"/>
    </source>
</evidence>
<proteinExistence type="predicted"/>
<evidence type="ECO:0000313" key="2">
    <source>
        <dbReference type="Proteomes" id="UP000029843"/>
    </source>
</evidence>
<organism evidence="1 2">
    <name type="scientific">Colwellia psychrerythraea</name>
    <name type="common">Vibrio psychroerythus</name>
    <dbReference type="NCBI Taxonomy" id="28229"/>
    <lineage>
        <taxon>Bacteria</taxon>
        <taxon>Pseudomonadati</taxon>
        <taxon>Pseudomonadota</taxon>
        <taxon>Gammaproteobacteria</taxon>
        <taxon>Alteromonadales</taxon>
        <taxon>Colwelliaceae</taxon>
        <taxon>Colwellia</taxon>
    </lineage>
</organism>
<dbReference type="Proteomes" id="UP000029843">
    <property type="component" value="Unassembled WGS sequence"/>
</dbReference>
<dbReference type="Pfam" id="PF11333">
    <property type="entry name" value="DUF3135"/>
    <property type="match status" value="1"/>
</dbReference>
<reference evidence="1 2" key="1">
    <citation type="submission" date="2014-08" db="EMBL/GenBank/DDBJ databases">
        <title>Genomic and Phenotypic Diversity of Colwellia psychrerythraea strains from Disparate Marine Basins.</title>
        <authorList>
            <person name="Techtmann S.M."/>
            <person name="Stelling S.C."/>
            <person name="Utturkar S.M."/>
            <person name="Alshibli N."/>
            <person name="Harris A."/>
            <person name="Brown S.D."/>
            <person name="Hazen T.C."/>
        </authorList>
    </citation>
    <scope>NUCLEOTIDE SEQUENCE [LARGE SCALE GENOMIC DNA]</scope>
    <source>
        <strain evidence="1 2">ND2E</strain>
    </source>
</reference>
<dbReference type="AlphaFoldDB" id="A0A099KI16"/>
<dbReference type="RefSeq" id="WP_033094691.1">
    <property type="nucleotide sequence ID" value="NZ_JQED01000040.1"/>
</dbReference>
<name>A0A099KI16_COLPS</name>
<dbReference type="InterPro" id="IPR021482">
    <property type="entry name" value="DUF3135"/>
</dbReference>
<protein>
    <recommendedName>
        <fullName evidence="3">DUF3135 domain-containing protein</fullName>
    </recommendedName>
</protein>
<evidence type="ECO:0008006" key="3">
    <source>
        <dbReference type="Google" id="ProtNLM"/>
    </source>
</evidence>
<dbReference type="EMBL" id="JQED01000040">
    <property type="protein sequence ID" value="KGJ89597.1"/>
    <property type="molecule type" value="Genomic_DNA"/>
</dbReference>